<dbReference type="GO" id="GO:0005737">
    <property type="term" value="C:cytoplasm"/>
    <property type="evidence" value="ECO:0007669"/>
    <property type="project" value="TreeGrafter"/>
</dbReference>
<keyword evidence="2" id="KW-1185">Reference proteome</keyword>
<name>A0A6N9YPG2_9ACTN</name>
<dbReference type="PIRSF" id="PIRSF001439">
    <property type="entry name" value="CryM"/>
    <property type="match status" value="1"/>
</dbReference>
<comment type="caution">
    <text evidence="1">The sequence shown here is derived from an EMBL/GenBank/DDBJ whole genome shotgun (WGS) entry which is preliminary data.</text>
</comment>
<dbReference type="PANTHER" id="PTHR13812">
    <property type="entry name" value="KETIMINE REDUCTASE MU-CRYSTALLIN"/>
    <property type="match status" value="1"/>
</dbReference>
<dbReference type="InterPro" id="IPR023401">
    <property type="entry name" value="ODC_N"/>
</dbReference>
<evidence type="ECO:0000313" key="2">
    <source>
        <dbReference type="Proteomes" id="UP000469185"/>
    </source>
</evidence>
<gene>
    <name evidence="1" type="ORF">G1H11_16645</name>
</gene>
<dbReference type="InterPro" id="IPR036291">
    <property type="entry name" value="NAD(P)-bd_dom_sf"/>
</dbReference>
<dbReference type="PANTHER" id="PTHR13812:SF19">
    <property type="entry name" value="KETIMINE REDUCTASE MU-CRYSTALLIN"/>
    <property type="match status" value="1"/>
</dbReference>
<dbReference type="Gene3D" id="3.30.1780.10">
    <property type="entry name" value="ornithine cyclodeaminase, domain 1"/>
    <property type="match status" value="1"/>
</dbReference>
<dbReference type="AlphaFoldDB" id="A0A6N9YPG2"/>
<dbReference type="EMBL" id="JAAGOB010000009">
    <property type="protein sequence ID" value="NED96936.1"/>
    <property type="molecule type" value="Genomic_DNA"/>
</dbReference>
<sequence length="313" mass="32237">MSSTLILDHDQTRRALPPDALLPAVRTALIATSRNEASTPPRIAAIAPAGILGAMPGYVAGLGLAGKFVAIFRPGGPTGPSTHHGIVALFDENDGHVLALMSGEAVTAARTAASATVAFQELAPSTVGRIAVIGAGVQAHAQLELLHHLGLTAEIVVASRSQDSATHLAQRYGTATARTIQEAVCSADVVFCCTDADHPVLRHPWLRSPAHISSVGGSRGHELDRSTVTGGTLYVEWPGAVSHAPPAGAHELQDVSPDRAALLGSVLSGDHPGRTGDELTVFKSTGYAALDVAAASVAYQRATELGFGTRIDM</sequence>
<proteinExistence type="predicted"/>
<organism evidence="1 2">
    <name type="scientific">Phytoactinopolyspora alkaliphila</name>
    <dbReference type="NCBI Taxonomy" id="1783498"/>
    <lineage>
        <taxon>Bacteria</taxon>
        <taxon>Bacillati</taxon>
        <taxon>Actinomycetota</taxon>
        <taxon>Actinomycetes</taxon>
        <taxon>Jiangellales</taxon>
        <taxon>Jiangellaceae</taxon>
        <taxon>Phytoactinopolyspora</taxon>
    </lineage>
</organism>
<dbReference type="RefSeq" id="WP_163819731.1">
    <property type="nucleotide sequence ID" value="NZ_JAAGOB010000009.1"/>
</dbReference>
<reference evidence="1 2" key="1">
    <citation type="submission" date="2020-02" db="EMBL/GenBank/DDBJ databases">
        <authorList>
            <person name="Li X.-J."/>
            <person name="Feng X.-M."/>
        </authorList>
    </citation>
    <scope>NUCLEOTIDE SEQUENCE [LARGE SCALE GENOMIC DNA]</scope>
    <source>
        <strain evidence="1 2">CGMCC 4.7225</strain>
    </source>
</reference>
<dbReference type="Proteomes" id="UP000469185">
    <property type="component" value="Unassembled WGS sequence"/>
</dbReference>
<evidence type="ECO:0000313" key="1">
    <source>
        <dbReference type="EMBL" id="NED96936.1"/>
    </source>
</evidence>
<dbReference type="InterPro" id="IPR003462">
    <property type="entry name" value="ODC_Mu_crystall"/>
</dbReference>
<dbReference type="Gene3D" id="3.40.50.720">
    <property type="entry name" value="NAD(P)-binding Rossmann-like Domain"/>
    <property type="match status" value="1"/>
</dbReference>
<accession>A0A6N9YPG2</accession>
<dbReference type="SUPFAM" id="SSF51735">
    <property type="entry name" value="NAD(P)-binding Rossmann-fold domains"/>
    <property type="match status" value="1"/>
</dbReference>
<dbReference type="Pfam" id="PF02423">
    <property type="entry name" value="OCD_Mu_crystall"/>
    <property type="match status" value="1"/>
</dbReference>
<protein>
    <submittedName>
        <fullName evidence="1">Ornithine cyclodeaminase family protein</fullName>
    </submittedName>
</protein>